<dbReference type="InterPro" id="IPR028082">
    <property type="entry name" value="Peripla_BP_I"/>
</dbReference>
<gene>
    <name evidence="6" type="ORF">B4V02_14270</name>
</gene>
<name>A0A222WMR7_9BACL</name>
<dbReference type="AlphaFoldDB" id="A0A222WMR7"/>
<dbReference type="PANTHER" id="PTHR30146">
    <property type="entry name" value="LACI-RELATED TRANSCRIPTIONAL REPRESSOR"/>
    <property type="match status" value="1"/>
</dbReference>
<protein>
    <submittedName>
        <fullName evidence="6">Transcriptional regulator</fullName>
    </submittedName>
</protein>
<dbReference type="RefSeq" id="WP_094155314.1">
    <property type="nucleotide sequence ID" value="NZ_CP020028.1"/>
</dbReference>
<dbReference type="PRINTS" id="PR00036">
    <property type="entry name" value="HTHLACI"/>
</dbReference>
<evidence type="ECO:0000256" key="1">
    <source>
        <dbReference type="ARBA" id="ARBA00022491"/>
    </source>
</evidence>
<dbReference type="SUPFAM" id="SSF53822">
    <property type="entry name" value="Periplasmic binding protein-like I"/>
    <property type="match status" value="1"/>
</dbReference>
<dbReference type="Pfam" id="PF00356">
    <property type="entry name" value="LacI"/>
    <property type="match status" value="1"/>
</dbReference>
<dbReference type="SMART" id="SM00354">
    <property type="entry name" value="HTH_LACI"/>
    <property type="match status" value="1"/>
</dbReference>
<reference evidence="6 7" key="1">
    <citation type="submission" date="2017-03" db="EMBL/GenBank/DDBJ databases">
        <title>Complete genome sequence of Paenibacillus Kribbensis producing bioflocculants.</title>
        <authorList>
            <person name="Lee H.-G."/>
            <person name="Oh H.-M."/>
        </authorList>
    </citation>
    <scope>NUCLEOTIDE SEQUENCE [LARGE SCALE GENOMIC DNA]</scope>
    <source>
        <strain evidence="6 7">AM49</strain>
    </source>
</reference>
<dbReference type="GO" id="GO:0000976">
    <property type="term" value="F:transcription cis-regulatory region binding"/>
    <property type="evidence" value="ECO:0007669"/>
    <property type="project" value="TreeGrafter"/>
</dbReference>
<keyword evidence="3" id="KW-0238">DNA-binding</keyword>
<feature type="domain" description="HTH lacI-type" evidence="5">
    <location>
        <begin position="18"/>
        <end position="72"/>
    </location>
</feature>
<keyword evidence="1" id="KW-0678">Repressor</keyword>
<dbReference type="PROSITE" id="PS50932">
    <property type="entry name" value="HTH_LACI_2"/>
    <property type="match status" value="1"/>
</dbReference>
<evidence type="ECO:0000256" key="2">
    <source>
        <dbReference type="ARBA" id="ARBA00023015"/>
    </source>
</evidence>
<dbReference type="InterPro" id="IPR000843">
    <property type="entry name" value="HTH_LacI"/>
</dbReference>
<dbReference type="InterPro" id="IPR010982">
    <property type="entry name" value="Lambda_DNA-bd_dom_sf"/>
</dbReference>
<keyword evidence="7" id="KW-1185">Reference proteome</keyword>
<dbReference type="OrthoDB" id="9796186at2"/>
<keyword evidence="4" id="KW-0804">Transcription</keyword>
<organism evidence="6 7">
    <name type="scientific">Paenibacillus kribbensis</name>
    <dbReference type="NCBI Taxonomy" id="172713"/>
    <lineage>
        <taxon>Bacteria</taxon>
        <taxon>Bacillati</taxon>
        <taxon>Bacillota</taxon>
        <taxon>Bacilli</taxon>
        <taxon>Bacillales</taxon>
        <taxon>Paenibacillaceae</taxon>
        <taxon>Paenibacillus</taxon>
    </lineage>
</organism>
<dbReference type="InterPro" id="IPR001761">
    <property type="entry name" value="Peripla_BP/Lac1_sug-bd_dom"/>
</dbReference>
<dbReference type="Gene3D" id="3.40.50.2300">
    <property type="match status" value="2"/>
</dbReference>
<proteinExistence type="predicted"/>
<dbReference type="Pfam" id="PF00532">
    <property type="entry name" value="Peripla_BP_1"/>
    <property type="match status" value="1"/>
</dbReference>
<evidence type="ECO:0000313" key="7">
    <source>
        <dbReference type="Proteomes" id="UP000214666"/>
    </source>
</evidence>
<sequence length="351" mass="38257">MNVLTVTHHIHAGGIVIATIRDVAKLANVSVATVSRYLNQNGYISKDAEDRIKDAVGKLNYSPNTMARGLAGYKTNTIALIVSEISNPFFSALAKAVEDTATKLGYTTLLANSDRNSLKEIRYIEALKKRHVDGIIFATQMLATNEINELLGAKIPIVSIDRASSEQAVHNISMLQVNHYKGAVMAVEHLLSVGCKNIAHISGPGIVIPAKDRLQGYIDTLTRYGRFTPSYIVEGDFTMESGFKLTQDLLARHPEIDGIFATIDLMAIGSLKALLRSGRKVPEDVALIGFDGIEMTGLTEPEISTIAQPIYEMGEQAVYQLIHQIEDKSSPIQLKQLDVKLLARSSTTGLP</sequence>
<accession>A0A222WMR7</accession>
<evidence type="ECO:0000256" key="3">
    <source>
        <dbReference type="ARBA" id="ARBA00023125"/>
    </source>
</evidence>
<dbReference type="STRING" id="172713.GCA_001705305_01614"/>
<keyword evidence="2" id="KW-0805">Transcription regulation</keyword>
<evidence type="ECO:0000256" key="4">
    <source>
        <dbReference type="ARBA" id="ARBA00023163"/>
    </source>
</evidence>
<evidence type="ECO:0000259" key="5">
    <source>
        <dbReference type="PROSITE" id="PS50932"/>
    </source>
</evidence>
<dbReference type="EMBL" id="CP020028">
    <property type="protein sequence ID" value="ASR47759.1"/>
    <property type="molecule type" value="Genomic_DNA"/>
</dbReference>
<dbReference type="Proteomes" id="UP000214666">
    <property type="component" value="Chromosome"/>
</dbReference>
<dbReference type="SUPFAM" id="SSF47413">
    <property type="entry name" value="lambda repressor-like DNA-binding domains"/>
    <property type="match status" value="1"/>
</dbReference>
<dbReference type="PANTHER" id="PTHR30146:SF95">
    <property type="entry name" value="RIBOSE OPERON REPRESSOR"/>
    <property type="match status" value="1"/>
</dbReference>
<dbReference type="Gene3D" id="1.10.260.40">
    <property type="entry name" value="lambda repressor-like DNA-binding domains"/>
    <property type="match status" value="1"/>
</dbReference>
<dbReference type="PROSITE" id="PS00356">
    <property type="entry name" value="HTH_LACI_1"/>
    <property type="match status" value="1"/>
</dbReference>
<evidence type="ECO:0000313" key="6">
    <source>
        <dbReference type="EMBL" id="ASR47759.1"/>
    </source>
</evidence>
<dbReference type="GO" id="GO:0003700">
    <property type="term" value="F:DNA-binding transcription factor activity"/>
    <property type="evidence" value="ECO:0007669"/>
    <property type="project" value="TreeGrafter"/>
</dbReference>
<dbReference type="CDD" id="cd06291">
    <property type="entry name" value="PBP1_Qymf-like"/>
    <property type="match status" value="1"/>
</dbReference>
<dbReference type="KEGG" id="pkb:B4V02_14270"/>
<dbReference type="CDD" id="cd01392">
    <property type="entry name" value="HTH_LacI"/>
    <property type="match status" value="1"/>
</dbReference>